<gene>
    <name evidence="1" type="ORF">Asi02nite_41760</name>
</gene>
<reference evidence="1 2" key="1">
    <citation type="submission" date="2021-01" db="EMBL/GenBank/DDBJ databases">
        <title>Whole genome shotgun sequence of Asanoa siamensis NBRC 107932.</title>
        <authorList>
            <person name="Komaki H."/>
            <person name="Tamura T."/>
        </authorList>
    </citation>
    <scope>NUCLEOTIDE SEQUENCE [LARGE SCALE GENOMIC DNA]</scope>
    <source>
        <strain evidence="1 2">NBRC 107932</strain>
    </source>
</reference>
<name>A0ABQ4CTR3_9ACTN</name>
<keyword evidence="2" id="KW-1185">Reference proteome</keyword>
<sequence>MIVVEIHVPMLPAPGVSERDYPYPWINDIEDFLAEEDHEYDDGEQVGDVYVFFATGGTEEVLLEVAARAVALPRVPRGAFAVISHDEAPELGVGRRVNLPVT</sequence>
<evidence type="ECO:0000313" key="2">
    <source>
        <dbReference type="Proteomes" id="UP000604117"/>
    </source>
</evidence>
<proteinExistence type="predicted"/>
<dbReference type="Proteomes" id="UP000604117">
    <property type="component" value="Unassembled WGS sequence"/>
</dbReference>
<comment type="caution">
    <text evidence="1">The sequence shown here is derived from an EMBL/GenBank/DDBJ whole genome shotgun (WGS) entry which is preliminary data.</text>
</comment>
<accession>A0ABQ4CTR3</accession>
<protein>
    <submittedName>
        <fullName evidence="1">Uncharacterized protein</fullName>
    </submittedName>
</protein>
<evidence type="ECO:0000313" key="1">
    <source>
        <dbReference type="EMBL" id="GIF74658.1"/>
    </source>
</evidence>
<dbReference type="EMBL" id="BONE01000033">
    <property type="protein sequence ID" value="GIF74658.1"/>
    <property type="molecule type" value="Genomic_DNA"/>
</dbReference>
<organism evidence="1 2">
    <name type="scientific">Asanoa siamensis</name>
    <dbReference type="NCBI Taxonomy" id="926357"/>
    <lineage>
        <taxon>Bacteria</taxon>
        <taxon>Bacillati</taxon>
        <taxon>Actinomycetota</taxon>
        <taxon>Actinomycetes</taxon>
        <taxon>Micromonosporales</taxon>
        <taxon>Micromonosporaceae</taxon>
        <taxon>Asanoa</taxon>
    </lineage>
</organism>
<dbReference type="RefSeq" id="WP_239126864.1">
    <property type="nucleotide sequence ID" value="NZ_BONE01000033.1"/>
</dbReference>